<dbReference type="PANTHER" id="PTHR43038">
    <property type="entry name" value="ATP-BINDING CASSETTE, SUB-FAMILY H, MEMBER 1"/>
    <property type="match status" value="1"/>
</dbReference>
<name>A0AAQ0BW02_9ACTO</name>
<dbReference type="AlphaFoldDB" id="A0AAQ0BW02"/>
<dbReference type="InterPro" id="IPR027417">
    <property type="entry name" value="P-loop_NTPase"/>
</dbReference>
<evidence type="ECO:0000313" key="5">
    <source>
        <dbReference type="Proteomes" id="UP000595220"/>
    </source>
</evidence>
<dbReference type="GO" id="GO:0016887">
    <property type="term" value="F:ATP hydrolysis activity"/>
    <property type="evidence" value="ECO:0007669"/>
    <property type="project" value="InterPro"/>
</dbReference>
<keyword evidence="2 4" id="KW-0067">ATP-binding</keyword>
<feature type="domain" description="ABC transporter" evidence="3">
    <location>
        <begin position="11"/>
        <end position="239"/>
    </location>
</feature>
<keyword evidence="5" id="KW-1185">Reference proteome</keyword>
<sequence>MPRSKTNASALRLRSVHKSYGDHEVLRGVNLDVARGQVLGLLGRNGAGKSTLIEVMCGLRSADSGTVSVCGADPAKERVGQHIGYAPQDLGVYPDLTVAQNLSFYGQLGGVPRKQARARTDEVMELLGLKEQCSKRAKHLSGGQRRRLHAGMAIMHRPEVVFMDEPTVGADVEARSQILRAVRSLAQSGAAVIYTSHYLAEFEELGADIAILYGGRIVVSGTLDRIIADHARASIALSFAHTPPPLDGWRIQDGWLYQEGDIPNPGALIAQALASPALKDNHLEDIHIGQAGIQSAYLSIVGKEEEDNA</sequence>
<dbReference type="RefSeq" id="WP_074632765.1">
    <property type="nucleotide sequence ID" value="NZ_CP066065.1"/>
</dbReference>
<dbReference type="SMART" id="SM00382">
    <property type="entry name" value="AAA"/>
    <property type="match status" value="1"/>
</dbReference>
<dbReference type="PANTHER" id="PTHR43038:SF7">
    <property type="entry name" value="ABC TRANSPORT SYSTEM ATP-BINDING PROTEIN"/>
    <property type="match status" value="1"/>
</dbReference>
<dbReference type="EMBL" id="CP066065">
    <property type="protein sequence ID" value="QQC44005.1"/>
    <property type="molecule type" value="Genomic_DNA"/>
</dbReference>
<evidence type="ECO:0000259" key="3">
    <source>
        <dbReference type="PROSITE" id="PS50893"/>
    </source>
</evidence>
<dbReference type="Gene3D" id="3.40.50.300">
    <property type="entry name" value="P-loop containing nucleotide triphosphate hydrolases"/>
    <property type="match status" value="1"/>
</dbReference>
<reference evidence="4 5" key="1">
    <citation type="submission" date="2020-12" db="EMBL/GenBank/DDBJ databases">
        <title>FDA dAtabase for Regulatory Grade micrObial Sequences (FDA-ARGOS): Supporting development and validation of Infectious Disease Dx tests.</title>
        <authorList>
            <person name="Sproer C."/>
            <person name="Gronow S."/>
            <person name="Severitt S."/>
            <person name="Schroder I."/>
            <person name="Tallon L."/>
            <person name="Sadzewicz L."/>
            <person name="Zhao X."/>
            <person name="Boylan J."/>
            <person name="Ott S."/>
            <person name="Bowen H."/>
            <person name="Vavikolanu K."/>
            <person name="Mehta A."/>
            <person name="Aluvathingal J."/>
            <person name="Nadendla S."/>
            <person name="Lowell S."/>
            <person name="Myers T."/>
            <person name="Yan Y."/>
            <person name="Sichtig H."/>
        </authorList>
    </citation>
    <scope>NUCLEOTIDE SEQUENCE [LARGE SCALE GENOMIC DNA]</scope>
    <source>
        <strain evidence="4 5">FDAARGOS_985</strain>
    </source>
</reference>
<dbReference type="PROSITE" id="PS50893">
    <property type="entry name" value="ABC_TRANSPORTER_2"/>
    <property type="match status" value="1"/>
</dbReference>
<dbReference type="Pfam" id="PF00005">
    <property type="entry name" value="ABC_tran"/>
    <property type="match status" value="1"/>
</dbReference>
<accession>A0AAQ0BW02</accession>
<gene>
    <name evidence="4" type="ORF">I6H42_00770</name>
</gene>
<organism evidence="4 5">
    <name type="scientific">Schaalia meyeri</name>
    <dbReference type="NCBI Taxonomy" id="52773"/>
    <lineage>
        <taxon>Bacteria</taxon>
        <taxon>Bacillati</taxon>
        <taxon>Actinomycetota</taxon>
        <taxon>Actinomycetes</taxon>
        <taxon>Actinomycetales</taxon>
        <taxon>Actinomycetaceae</taxon>
        <taxon>Schaalia</taxon>
    </lineage>
</organism>
<evidence type="ECO:0000313" key="4">
    <source>
        <dbReference type="EMBL" id="QQC44005.1"/>
    </source>
</evidence>
<protein>
    <submittedName>
        <fullName evidence="4">ABC transporter ATP-binding protein</fullName>
    </submittedName>
</protein>
<dbReference type="InterPro" id="IPR003439">
    <property type="entry name" value="ABC_transporter-like_ATP-bd"/>
</dbReference>
<proteinExistence type="predicted"/>
<keyword evidence="1" id="KW-0547">Nucleotide-binding</keyword>
<evidence type="ECO:0000256" key="1">
    <source>
        <dbReference type="ARBA" id="ARBA00022741"/>
    </source>
</evidence>
<dbReference type="SUPFAM" id="SSF52540">
    <property type="entry name" value="P-loop containing nucleoside triphosphate hydrolases"/>
    <property type="match status" value="1"/>
</dbReference>
<dbReference type="GO" id="GO:0005524">
    <property type="term" value="F:ATP binding"/>
    <property type="evidence" value="ECO:0007669"/>
    <property type="project" value="UniProtKB-KW"/>
</dbReference>
<evidence type="ECO:0000256" key="2">
    <source>
        <dbReference type="ARBA" id="ARBA00022840"/>
    </source>
</evidence>
<dbReference type="Proteomes" id="UP000595220">
    <property type="component" value="Chromosome"/>
</dbReference>
<dbReference type="InterPro" id="IPR003593">
    <property type="entry name" value="AAA+_ATPase"/>
</dbReference>